<organism evidence="2 3">
    <name type="scientific">Scytalidium lignicola</name>
    <name type="common">Hyphomycete</name>
    <dbReference type="NCBI Taxonomy" id="5539"/>
    <lineage>
        <taxon>Eukaryota</taxon>
        <taxon>Fungi</taxon>
        <taxon>Dikarya</taxon>
        <taxon>Ascomycota</taxon>
        <taxon>Pezizomycotina</taxon>
        <taxon>Leotiomycetes</taxon>
        <taxon>Leotiomycetes incertae sedis</taxon>
        <taxon>Scytalidium</taxon>
    </lineage>
</organism>
<feature type="compositionally biased region" description="Basic and acidic residues" evidence="1">
    <location>
        <begin position="408"/>
        <end position="424"/>
    </location>
</feature>
<name>A0A3E2GRW2_SCYLI</name>
<feature type="region of interest" description="Disordered" evidence="1">
    <location>
        <begin position="86"/>
        <end position="116"/>
    </location>
</feature>
<feature type="region of interest" description="Disordered" evidence="1">
    <location>
        <begin position="494"/>
        <end position="549"/>
    </location>
</feature>
<keyword evidence="3" id="KW-1185">Reference proteome</keyword>
<protein>
    <submittedName>
        <fullName evidence="2">Uncharacterized protein</fullName>
    </submittedName>
</protein>
<sequence length="609" mass="67302">MVLTYGKKRNSVLPSLSIRRVSDGILKAKSTRNKNHVSEMPVRPAIQTSDCRNKLQNAFFSNDYNIDELASMLLEDTVIEQITTRPGNVDAKDQLPQPSPSASSSRNGLTWYESSSEETLSTIQNVGMSHVNHVGTRLRPRPQNGKDSTDGGVFSAPPIPRKSSKRIIGPTNRSSTNAKTSNRKGELMNQNHIDQFTIPSGGECHNDNLGISAVVPRVLKSNANEEEAFGRRKQVVKNIKEPRVSEKMYSVSDDKPVSPITIRKNEGKLPSIMDNLNNPKILSHIGFDIDCKLPSDCSESSKPYKPSNIGSSTSFIISGYAATTSKGEEVAALDDVPAESIPALIPKLTYSSYGYHDEQLQQAVTERALLGYDIHPDALISSSPIAQSTPRIQRTKDDESTNLGSRSGESRIASKVDRPDDHLMHISNPGGADVVKRNNSQAREAGATMKAHLAKRIRKRLSSRSSKLPEEHQDNPRIYDISESVALNEKNRVISSLSETKPDTILTPKDPNSKSLQPLKRSGKRNGSEMVLRPESSAPLKVLSREPKRAQALKPLATSKRATISMLISKPERRIHQSHSTQYEDSDSMMDTDELQWEDPAYNIGMRRI</sequence>
<evidence type="ECO:0000256" key="1">
    <source>
        <dbReference type="SAM" id="MobiDB-lite"/>
    </source>
</evidence>
<gene>
    <name evidence="2" type="ORF">B7463_g12508</name>
</gene>
<dbReference type="OrthoDB" id="4207421at2759"/>
<feature type="region of interest" description="Disordered" evidence="1">
    <location>
        <begin position="133"/>
        <end position="189"/>
    </location>
</feature>
<feature type="non-terminal residue" evidence="2">
    <location>
        <position position="609"/>
    </location>
</feature>
<feature type="region of interest" description="Disordered" evidence="1">
    <location>
        <begin position="456"/>
        <end position="481"/>
    </location>
</feature>
<dbReference type="EMBL" id="NCSJ02000591">
    <property type="protein sequence ID" value="RFU23832.1"/>
    <property type="molecule type" value="Genomic_DNA"/>
</dbReference>
<dbReference type="AlphaFoldDB" id="A0A3E2GRW2"/>
<feature type="non-terminal residue" evidence="2">
    <location>
        <position position="1"/>
    </location>
</feature>
<feature type="compositionally biased region" description="Polar residues" evidence="1">
    <location>
        <begin position="106"/>
        <end position="116"/>
    </location>
</feature>
<feature type="region of interest" description="Disordered" evidence="1">
    <location>
        <begin position="381"/>
        <end position="435"/>
    </location>
</feature>
<feature type="compositionally biased region" description="Polar residues" evidence="1">
    <location>
        <begin position="381"/>
        <end position="392"/>
    </location>
</feature>
<reference evidence="2 3" key="1">
    <citation type="submission" date="2018-05" db="EMBL/GenBank/DDBJ databases">
        <title>Draft genome sequence of Scytalidium lignicola DSM 105466, a ubiquitous saprotrophic fungus.</title>
        <authorList>
            <person name="Buettner E."/>
            <person name="Gebauer A.M."/>
            <person name="Hofrichter M."/>
            <person name="Liers C."/>
            <person name="Kellner H."/>
        </authorList>
    </citation>
    <scope>NUCLEOTIDE SEQUENCE [LARGE SCALE GENOMIC DNA]</scope>
    <source>
        <strain evidence="2 3">DSM 105466</strain>
    </source>
</reference>
<proteinExistence type="predicted"/>
<feature type="compositionally biased region" description="Basic and acidic residues" evidence="1">
    <location>
        <begin position="467"/>
        <end position="477"/>
    </location>
</feature>
<comment type="caution">
    <text evidence="2">The sequence shown here is derived from an EMBL/GenBank/DDBJ whole genome shotgun (WGS) entry which is preliminary data.</text>
</comment>
<evidence type="ECO:0000313" key="2">
    <source>
        <dbReference type="EMBL" id="RFU23832.1"/>
    </source>
</evidence>
<dbReference type="Proteomes" id="UP000258309">
    <property type="component" value="Unassembled WGS sequence"/>
</dbReference>
<feature type="compositionally biased region" description="Polar residues" evidence="1">
    <location>
        <begin position="171"/>
        <end position="180"/>
    </location>
</feature>
<evidence type="ECO:0000313" key="3">
    <source>
        <dbReference type="Proteomes" id="UP000258309"/>
    </source>
</evidence>
<accession>A0A3E2GRW2</accession>